<dbReference type="Pfam" id="PF09299">
    <property type="entry name" value="Mu-transpos_C"/>
    <property type="match status" value="1"/>
</dbReference>
<comment type="caution">
    <text evidence="3">The sequence shown here is derived from an EMBL/GenBank/DDBJ whole genome shotgun (WGS) entry which is preliminary data.</text>
</comment>
<dbReference type="SUPFAM" id="SSF46689">
    <property type="entry name" value="Homeodomain-like"/>
    <property type="match status" value="2"/>
</dbReference>
<dbReference type="GO" id="GO:0004803">
    <property type="term" value="F:transposase activity"/>
    <property type="evidence" value="ECO:0007669"/>
    <property type="project" value="InterPro"/>
</dbReference>
<dbReference type="SUPFAM" id="SSF53098">
    <property type="entry name" value="Ribonuclease H-like"/>
    <property type="match status" value="1"/>
</dbReference>
<dbReference type="Gene3D" id="1.10.10.60">
    <property type="entry name" value="Homeodomain-like"/>
    <property type="match status" value="2"/>
</dbReference>
<keyword evidence="4" id="KW-1185">Reference proteome</keyword>
<dbReference type="GO" id="GO:0003677">
    <property type="term" value="F:DNA binding"/>
    <property type="evidence" value="ECO:0007669"/>
    <property type="project" value="InterPro"/>
</dbReference>
<dbReference type="EMBL" id="QURL01000004">
    <property type="protein sequence ID" value="RFC63629.1"/>
    <property type="molecule type" value="Genomic_DNA"/>
</dbReference>
<name>A0A371X350_9HYPH</name>
<reference evidence="3 4" key="1">
    <citation type="submission" date="2018-08" db="EMBL/GenBank/DDBJ databases">
        <title>Fulvimarina sp. 85, whole genome shotgun sequence.</title>
        <authorList>
            <person name="Tuo L."/>
        </authorList>
    </citation>
    <scope>NUCLEOTIDE SEQUENCE [LARGE SCALE GENOMIC DNA]</scope>
    <source>
        <strain evidence="3 4">85</strain>
    </source>
</reference>
<dbReference type="InterPro" id="IPR004189">
    <property type="entry name" value="Phage_Mu_transposase"/>
</dbReference>
<dbReference type="GO" id="GO:0015074">
    <property type="term" value="P:DNA integration"/>
    <property type="evidence" value="ECO:0007669"/>
    <property type="project" value="InterPro"/>
</dbReference>
<dbReference type="Gene3D" id="2.30.30.130">
    <property type="entry name" value="Transposase, Mu, C-terminal"/>
    <property type="match status" value="1"/>
</dbReference>
<dbReference type="InterPro" id="IPR012337">
    <property type="entry name" value="RNaseH-like_sf"/>
</dbReference>
<evidence type="ECO:0000313" key="3">
    <source>
        <dbReference type="EMBL" id="RFC63629.1"/>
    </source>
</evidence>
<dbReference type="InterPro" id="IPR009057">
    <property type="entry name" value="Homeodomain-like_sf"/>
</dbReference>
<organism evidence="3 4">
    <name type="scientific">Fulvimarina endophytica</name>
    <dbReference type="NCBI Taxonomy" id="2293836"/>
    <lineage>
        <taxon>Bacteria</taxon>
        <taxon>Pseudomonadati</taxon>
        <taxon>Pseudomonadota</taxon>
        <taxon>Alphaproteobacteria</taxon>
        <taxon>Hyphomicrobiales</taxon>
        <taxon>Aurantimonadaceae</taxon>
        <taxon>Fulvimarina</taxon>
    </lineage>
</organism>
<dbReference type="OrthoDB" id="5287589at2"/>
<dbReference type="SUPFAM" id="SSF50610">
    <property type="entry name" value="mu transposase, C-terminal domain"/>
    <property type="match status" value="1"/>
</dbReference>
<evidence type="ECO:0000313" key="4">
    <source>
        <dbReference type="Proteomes" id="UP000264310"/>
    </source>
</evidence>
<evidence type="ECO:0000259" key="1">
    <source>
        <dbReference type="PROSITE" id="PS50994"/>
    </source>
</evidence>
<dbReference type="InterPro" id="IPR036397">
    <property type="entry name" value="RNaseH_sf"/>
</dbReference>
<dbReference type="Pfam" id="PF09039">
    <property type="entry name" value="HTH_Tnp_Mu_2"/>
    <property type="match status" value="1"/>
</dbReference>
<dbReference type="InterPro" id="IPR001584">
    <property type="entry name" value="Integrase_cat-core"/>
</dbReference>
<dbReference type="PROSITE" id="PS51702">
    <property type="entry name" value="HTH_MU"/>
    <property type="match status" value="1"/>
</dbReference>
<dbReference type="InterPro" id="IPR015378">
    <property type="entry name" value="Transposase-like_Mu_C"/>
</dbReference>
<feature type="domain" description="HTH Mu-type" evidence="2">
    <location>
        <begin position="4"/>
        <end position="75"/>
    </location>
</feature>
<gene>
    <name evidence="3" type="ORF">DYI37_11535</name>
</gene>
<protein>
    <submittedName>
        <fullName evidence="3">Transposase</fullName>
    </submittedName>
</protein>
<dbReference type="Gene3D" id="1.10.10.10">
    <property type="entry name" value="Winged helix-like DNA-binding domain superfamily/Winged helix DNA-binding domain"/>
    <property type="match status" value="1"/>
</dbReference>
<dbReference type="Gene3D" id="3.30.420.10">
    <property type="entry name" value="Ribonuclease H-like superfamily/Ribonuclease H"/>
    <property type="match status" value="1"/>
</dbReference>
<dbReference type="Proteomes" id="UP000264310">
    <property type="component" value="Unassembled WGS sequence"/>
</dbReference>
<dbReference type="InterPro" id="IPR009004">
    <property type="entry name" value="Transposase_Mu_C"/>
</dbReference>
<dbReference type="InterPro" id="IPR015126">
    <property type="entry name" value="Mu_I-gamma"/>
</dbReference>
<dbReference type="InterPro" id="IPR003314">
    <property type="entry name" value="Mu-type_HTH"/>
</dbReference>
<dbReference type="InterPro" id="IPR036388">
    <property type="entry name" value="WH-like_DNA-bd_sf"/>
</dbReference>
<feature type="domain" description="Integrase catalytic" evidence="1">
    <location>
        <begin position="237"/>
        <end position="386"/>
    </location>
</feature>
<dbReference type="Pfam" id="PF02914">
    <property type="entry name" value="DDE_2"/>
    <property type="match status" value="1"/>
</dbReference>
<dbReference type="PROSITE" id="PS50994">
    <property type="entry name" value="INTEGRASE"/>
    <property type="match status" value="1"/>
</dbReference>
<evidence type="ECO:0000259" key="2">
    <source>
        <dbReference type="PROSITE" id="PS51702"/>
    </source>
</evidence>
<dbReference type="AlphaFoldDB" id="A0A371X350"/>
<dbReference type="RefSeq" id="WP_116683359.1">
    <property type="nucleotide sequence ID" value="NZ_QURL01000004.1"/>
</dbReference>
<accession>A0A371X350</accession>
<sequence>MTGRWYTPAQIVAAAGGDLPSSIGSLNKLIAARGWRSDAARTRHVAKRGGGFEYHESLLPEGVRARLALAETADVVEASDESWIAFERLPAKKKEEAERRLAAIQRYDVLIRSGATASTASLTVCRDYGCAARTLTRWREMVAGLARSAQLAALAPQHTGTPSRRSACHQKAYEAFKSDYLRPEQPTFSACYRRMKAVAGREGWAPIPSERALRRHLDNDVSPAVQTLAREGRDQAKALFPAQTRARQHFHAMQAVTMDGHRFDVFVRTSDGTILRPHLIALQDLHSGKLIAWRLATSENKDVVRLVIGDMITVHGIPEMIYLDNGRAFASKDISGGTANRFRFTAKPDDPDGLLTTLGVTIHWTTPYSGQSKPIERAFRDLTDTISRHPFCAGAYTGNRPDAKPENYGSKAIEIEAFRSHVASQIAEHNGRAGRKAVACRGRSFDETFRDSLAKPDTIVRWASESQRSLWLMAATRIKARSGNGEIHFMGNRYWHPALTGHAGKRVTVRYDPDDLKAGVKVYDQANRLIADAECILATGFDDTDAARKHNRNRAGYLKALKTQKLMHTVMTADELAALYEDRTVRAAEEDETLRLPSIPRIVPRGGAAALRLEEIEDTPETGWDDEAETAFSRGLRLVTGGRQP</sequence>
<proteinExistence type="predicted"/>
<dbReference type="Gene3D" id="6.10.250.2550">
    <property type="match status" value="1"/>
</dbReference>
<dbReference type="GO" id="GO:0006313">
    <property type="term" value="P:DNA transposition"/>
    <property type="evidence" value="ECO:0007669"/>
    <property type="project" value="InterPro"/>
</dbReference>